<dbReference type="SUPFAM" id="SSF53328">
    <property type="entry name" value="Formyltransferase"/>
    <property type="match status" value="1"/>
</dbReference>
<evidence type="ECO:0000256" key="2">
    <source>
        <dbReference type="ARBA" id="ARBA00022679"/>
    </source>
</evidence>
<dbReference type="PROSITE" id="PS00373">
    <property type="entry name" value="GART"/>
    <property type="match status" value="1"/>
</dbReference>
<feature type="binding site" evidence="6">
    <location>
        <begin position="87"/>
        <end position="90"/>
    </location>
    <ligand>
        <name>(6R)-10-formyltetrahydrofolate</name>
        <dbReference type="ChEBI" id="CHEBI:195366"/>
    </ligand>
</feature>
<proteinExistence type="inferred from homology"/>
<reference evidence="9" key="1">
    <citation type="submission" date="2017-06" db="EMBL/GenBank/DDBJ databases">
        <title>Whole genome sequence of Laribacter hongkongensis LHGZ1.</title>
        <authorList>
            <person name="Chen D."/>
            <person name="Wu H."/>
            <person name="Chen J."/>
        </authorList>
    </citation>
    <scope>NUCLEOTIDE SEQUENCE [LARGE SCALE GENOMIC DNA]</scope>
    <source>
        <strain evidence="9">LHGZ1</strain>
    </source>
</reference>
<dbReference type="Pfam" id="PF00551">
    <property type="entry name" value="Formyl_trans_N"/>
    <property type="match status" value="1"/>
</dbReference>
<evidence type="ECO:0000256" key="5">
    <source>
        <dbReference type="ARBA" id="ARBA00047664"/>
    </source>
</evidence>
<comment type="similarity">
    <text evidence="4 6">Belongs to the GART family.</text>
</comment>
<feature type="binding site" evidence="6">
    <location>
        <position position="62"/>
    </location>
    <ligand>
        <name>(6R)-10-formyltetrahydrofolate</name>
        <dbReference type="ChEBI" id="CHEBI:195366"/>
    </ligand>
</feature>
<sequence>MKKIVILISGRGSNMQAIVEAAIPGATIAAVIANRPDAGGLAWAAARGIEAIGLNHRDYHDRAAFDDALAATIQRFSPDLVVLAGFMRILTTGFVNRFAGRLLNIHPSLLPAFPGLHTHQRAIDAGCAVAGCTVHFVTAELDHGPIVAQAVVPVLPDDTADTLAERILAQEHQVYPQAVRWFVEDRLTIDGLAVRVRDAAPSARARLGRAD</sequence>
<name>A0A248LF35_9NEIS</name>
<feature type="binding site" evidence="6">
    <location>
        <begin position="12"/>
        <end position="14"/>
    </location>
    <ligand>
        <name>N(1)-(5-phospho-beta-D-ribosyl)glycinamide</name>
        <dbReference type="ChEBI" id="CHEBI:143788"/>
    </ligand>
</feature>
<dbReference type="NCBIfam" id="TIGR00639">
    <property type="entry name" value="PurN"/>
    <property type="match status" value="1"/>
</dbReference>
<keyword evidence="2 6" id="KW-0808">Transferase</keyword>
<feature type="active site" description="Proton donor" evidence="6">
    <location>
        <position position="106"/>
    </location>
</feature>
<dbReference type="InterPro" id="IPR002376">
    <property type="entry name" value="Formyl_transf_N"/>
</dbReference>
<dbReference type="InterPro" id="IPR004607">
    <property type="entry name" value="GART"/>
</dbReference>
<evidence type="ECO:0000256" key="3">
    <source>
        <dbReference type="ARBA" id="ARBA00022755"/>
    </source>
</evidence>
<dbReference type="CDD" id="cd08645">
    <property type="entry name" value="FMT_core_GART"/>
    <property type="match status" value="1"/>
</dbReference>
<dbReference type="GO" id="GO:0006189">
    <property type="term" value="P:'de novo' IMP biosynthetic process"/>
    <property type="evidence" value="ECO:0007669"/>
    <property type="project" value="UniProtKB-UniRule"/>
</dbReference>
<dbReference type="Gene3D" id="3.40.50.170">
    <property type="entry name" value="Formyl transferase, N-terminal domain"/>
    <property type="match status" value="1"/>
</dbReference>
<dbReference type="InterPro" id="IPR001555">
    <property type="entry name" value="GART_AS"/>
</dbReference>
<keyword evidence="3 6" id="KW-0658">Purine biosynthesis</keyword>
<dbReference type="PANTHER" id="PTHR43369">
    <property type="entry name" value="PHOSPHORIBOSYLGLYCINAMIDE FORMYLTRANSFERASE"/>
    <property type="match status" value="1"/>
</dbReference>
<dbReference type="AlphaFoldDB" id="A0A248LF35"/>
<gene>
    <name evidence="6" type="primary">purN</name>
    <name evidence="8" type="ORF">LHGZ1_0496</name>
</gene>
<dbReference type="OrthoDB" id="9806170at2"/>
<evidence type="ECO:0000313" key="8">
    <source>
        <dbReference type="EMBL" id="ASJ23327.1"/>
    </source>
</evidence>
<dbReference type="InterPro" id="IPR036477">
    <property type="entry name" value="Formyl_transf_N_sf"/>
</dbReference>
<protein>
    <recommendedName>
        <fullName evidence="6">Phosphoribosylglycinamide formyltransferase</fullName>
        <ecNumber evidence="6">2.1.2.2</ecNumber>
    </recommendedName>
    <alternativeName>
        <fullName evidence="6">5'-phosphoribosylglycinamide transformylase</fullName>
    </alternativeName>
    <alternativeName>
        <fullName evidence="6">GAR transformylase</fullName>
        <shortName evidence="6">GART</shortName>
    </alternativeName>
</protein>
<comment type="pathway">
    <text evidence="1 6">Purine metabolism; IMP biosynthesis via de novo pathway; N(2)-formyl-N(1)-(5-phospho-D-ribosyl)glycinamide from N(1)-(5-phospho-D-ribosyl)glycinamide (10-formyl THF route): step 1/1.</text>
</comment>
<feature type="site" description="Raises pKa of active site His" evidence="6">
    <location>
        <position position="142"/>
    </location>
</feature>
<feature type="binding site" evidence="6">
    <location>
        <position position="104"/>
    </location>
    <ligand>
        <name>(6R)-10-formyltetrahydrofolate</name>
        <dbReference type="ChEBI" id="CHEBI:195366"/>
    </ligand>
</feature>
<feature type="domain" description="Formyl transferase N-terminal" evidence="7">
    <location>
        <begin position="2"/>
        <end position="179"/>
    </location>
</feature>
<evidence type="ECO:0000313" key="9">
    <source>
        <dbReference type="Proteomes" id="UP000197424"/>
    </source>
</evidence>
<dbReference type="GO" id="GO:0005829">
    <property type="term" value="C:cytosol"/>
    <property type="evidence" value="ECO:0007669"/>
    <property type="project" value="TreeGrafter"/>
</dbReference>
<evidence type="ECO:0000256" key="1">
    <source>
        <dbReference type="ARBA" id="ARBA00005054"/>
    </source>
</evidence>
<dbReference type="EMBL" id="CP022115">
    <property type="protein sequence ID" value="ASJ23327.1"/>
    <property type="molecule type" value="Genomic_DNA"/>
</dbReference>
<dbReference type="EC" id="2.1.2.2" evidence="6"/>
<dbReference type="Proteomes" id="UP000197424">
    <property type="component" value="Chromosome"/>
</dbReference>
<dbReference type="FunFam" id="3.40.50.170:FF:000007">
    <property type="entry name" value="Phosphoribosylglycinamide formyltransferase"/>
    <property type="match status" value="1"/>
</dbReference>
<dbReference type="RefSeq" id="WP_088860034.1">
    <property type="nucleotide sequence ID" value="NZ_CP022115.1"/>
</dbReference>
<dbReference type="UniPathway" id="UPA00074">
    <property type="reaction ID" value="UER00126"/>
</dbReference>
<dbReference type="GO" id="GO:0004644">
    <property type="term" value="F:phosphoribosylglycinamide formyltransferase activity"/>
    <property type="evidence" value="ECO:0007669"/>
    <property type="project" value="UniProtKB-UniRule"/>
</dbReference>
<evidence type="ECO:0000256" key="4">
    <source>
        <dbReference type="ARBA" id="ARBA00038440"/>
    </source>
</evidence>
<accession>A0A248LF35</accession>
<evidence type="ECO:0000259" key="7">
    <source>
        <dbReference type="Pfam" id="PF00551"/>
    </source>
</evidence>
<evidence type="ECO:0000256" key="6">
    <source>
        <dbReference type="HAMAP-Rule" id="MF_01930"/>
    </source>
</evidence>
<organism evidence="8 9">
    <name type="scientific">Laribacter hongkongensis</name>
    <dbReference type="NCBI Taxonomy" id="168471"/>
    <lineage>
        <taxon>Bacteria</taxon>
        <taxon>Pseudomonadati</taxon>
        <taxon>Pseudomonadota</taxon>
        <taxon>Betaproteobacteria</taxon>
        <taxon>Neisseriales</taxon>
        <taxon>Aquaspirillaceae</taxon>
        <taxon>Laribacter</taxon>
    </lineage>
</organism>
<comment type="function">
    <text evidence="6">Catalyzes the transfer of a formyl group from 10-formyltetrahydrofolate to 5-phospho-ribosyl-glycinamide (GAR), producing 5-phospho-ribosyl-N-formylglycinamide (FGAR) and tetrahydrofolate.</text>
</comment>
<dbReference type="HAMAP" id="MF_01930">
    <property type="entry name" value="PurN"/>
    <property type="match status" value="1"/>
</dbReference>
<dbReference type="PANTHER" id="PTHR43369:SF2">
    <property type="entry name" value="PHOSPHORIBOSYLGLYCINAMIDE FORMYLTRANSFERASE"/>
    <property type="match status" value="1"/>
</dbReference>
<comment type="catalytic activity">
    <reaction evidence="5 6">
        <text>N(1)-(5-phospho-beta-D-ribosyl)glycinamide + (6R)-10-formyltetrahydrofolate = N(2)-formyl-N(1)-(5-phospho-beta-D-ribosyl)glycinamide + (6S)-5,6,7,8-tetrahydrofolate + H(+)</text>
        <dbReference type="Rhea" id="RHEA:15053"/>
        <dbReference type="ChEBI" id="CHEBI:15378"/>
        <dbReference type="ChEBI" id="CHEBI:57453"/>
        <dbReference type="ChEBI" id="CHEBI:143788"/>
        <dbReference type="ChEBI" id="CHEBI:147286"/>
        <dbReference type="ChEBI" id="CHEBI:195366"/>
        <dbReference type="EC" id="2.1.2.2"/>
    </reaction>
</comment>